<protein>
    <submittedName>
        <fullName evidence="2">PIR Superfamily Protein</fullName>
    </submittedName>
</protein>
<dbReference type="Proteomes" id="UP000095285">
    <property type="component" value="Unassembled WGS sequence"/>
</dbReference>
<dbReference type="AlphaFoldDB" id="A0A1I7VIH1"/>
<dbReference type="WBParaSite" id="EN70_2918">
    <property type="protein sequence ID" value="EN70_2918"/>
    <property type="gene ID" value="EN70_2918"/>
</dbReference>
<reference evidence="1" key="1">
    <citation type="submission" date="2012-04" db="EMBL/GenBank/DDBJ databases">
        <title>The Genome Sequence of Loa loa.</title>
        <authorList>
            <consortium name="The Broad Institute Genome Sequencing Platform"/>
            <consortium name="Broad Institute Genome Sequencing Center for Infectious Disease"/>
            <person name="Nutman T.B."/>
            <person name="Fink D.L."/>
            <person name="Russ C."/>
            <person name="Young S."/>
            <person name="Zeng Q."/>
            <person name="Gargeya S."/>
            <person name="Alvarado L."/>
            <person name="Berlin A."/>
            <person name="Chapman S.B."/>
            <person name="Chen Z."/>
            <person name="Freedman E."/>
            <person name="Gellesch M."/>
            <person name="Goldberg J."/>
            <person name="Griggs A."/>
            <person name="Gujja S."/>
            <person name="Heilman E.R."/>
            <person name="Heiman D."/>
            <person name="Howarth C."/>
            <person name="Mehta T."/>
            <person name="Neiman D."/>
            <person name="Pearson M."/>
            <person name="Roberts A."/>
            <person name="Saif S."/>
            <person name="Shea T."/>
            <person name="Shenoy N."/>
            <person name="Sisk P."/>
            <person name="Stolte C."/>
            <person name="Sykes S."/>
            <person name="White J."/>
            <person name="Yandava C."/>
            <person name="Haas B."/>
            <person name="Henn M.R."/>
            <person name="Nusbaum C."/>
            <person name="Birren B."/>
        </authorList>
    </citation>
    <scope>NUCLEOTIDE SEQUENCE [LARGE SCALE GENOMIC DNA]</scope>
</reference>
<keyword evidence="1" id="KW-1185">Reference proteome</keyword>
<sequence>IVRRKIKEIEMELYENKSSKHNDSITYCLDSIFTNDQVDYRLYGNLPISTF</sequence>
<evidence type="ECO:0000313" key="2">
    <source>
        <dbReference type="WBParaSite" id="EN70_2918"/>
    </source>
</evidence>
<organism evidence="1 2">
    <name type="scientific">Loa loa</name>
    <name type="common">Eye worm</name>
    <name type="synonym">Filaria loa</name>
    <dbReference type="NCBI Taxonomy" id="7209"/>
    <lineage>
        <taxon>Eukaryota</taxon>
        <taxon>Metazoa</taxon>
        <taxon>Ecdysozoa</taxon>
        <taxon>Nematoda</taxon>
        <taxon>Chromadorea</taxon>
        <taxon>Rhabditida</taxon>
        <taxon>Spirurina</taxon>
        <taxon>Spiruromorpha</taxon>
        <taxon>Filarioidea</taxon>
        <taxon>Onchocercidae</taxon>
        <taxon>Loa</taxon>
    </lineage>
</organism>
<reference evidence="2" key="2">
    <citation type="submission" date="2016-11" db="UniProtKB">
        <authorList>
            <consortium name="WormBaseParasite"/>
        </authorList>
    </citation>
    <scope>IDENTIFICATION</scope>
</reference>
<proteinExistence type="predicted"/>
<dbReference type="STRING" id="7209.A0A1I7VIH1"/>
<accession>A0A1I7VIH1</accession>
<evidence type="ECO:0000313" key="1">
    <source>
        <dbReference type="Proteomes" id="UP000095285"/>
    </source>
</evidence>
<name>A0A1I7VIH1_LOALO</name>